<proteinExistence type="inferred from homology"/>
<reference evidence="9" key="1">
    <citation type="submission" date="2020-11" db="EMBL/GenBank/DDBJ databases">
        <authorList>
            <person name="Tran Van P."/>
        </authorList>
    </citation>
    <scope>NUCLEOTIDE SEQUENCE</scope>
</reference>
<dbReference type="FunFam" id="1.20.5.170:FF:000007">
    <property type="entry name" value="hepatic leukemia factor isoform X2"/>
    <property type="match status" value="1"/>
</dbReference>
<dbReference type="SMART" id="SM00338">
    <property type="entry name" value="BRLZ"/>
    <property type="match status" value="1"/>
</dbReference>
<dbReference type="EMBL" id="OC321607">
    <property type="protein sequence ID" value="CAD7410340.1"/>
    <property type="molecule type" value="Genomic_DNA"/>
</dbReference>
<dbReference type="GO" id="GO:0000981">
    <property type="term" value="F:DNA-binding transcription factor activity, RNA polymerase II-specific"/>
    <property type="evidence" value="ECO:0007669"/>
    <property type="project" value="TreeGrafter"/>
</dbReference>
<evidence type="ECO:0000256" key="4">
    <source>
        <dbReference type="ARBA" id="ARBA00023125"/>
    </source>
</evidence>
<protein>
    <recommendedName>
        <fullName evidence="8">BZIP domain-containing protein</fullName>
    </recommendedName>
</protein>
<feature type="region of interest" description="Disordered" evidence="7">
    <location>
        <begin position="138"/>
        <end position="165"/>
    </location>
</feature>
<gene>
    <name evidence="9" type="ORF">TCEB3V08_LOCUS10449</name>
</gene>
<comment type="similarity">
    <text evidence="2">Belongs to the bZIP family. PAR subfamily.</text>
</comment>
<dbReference type="InterPro" id="IPR004827">
    <property type="entry name" value="bZIP"/>
</dbReference>
<comment type="subcellular location">
    <subcellularLocation>
        <location evidence="1">Nucleus</location>
    </subcellularLocation>
</comment>
<keyword evidence="3" id="KW-0805">Transcription regulation</keyword>
<accession>A0A7R9DBU9</accession>
<evidence type="ECO:0000256" key="5">
    <source>
        <dbReference type="ARBA" id="ARBA00023163"/>
    </source>
</evidence>
<evidence type="ECO:0000256" key="6">
    <source>
        <dbReference type="ARBA" id="ARBA00023242"/>
    </source>
</evidence>
<dbReference type="Pfam" id="PF07716">
    <property type="entry name" value="bZIP_2"/>
    <property type="match status" value="1"/>
</dbReference>
<keyword evidence="4" id="KW-0238">DNA-binding</keyword>
<feature type="compositionally biased region" description="Polar residues" evidence="7">
    <location>
        <begin position="138"/>
        <end position="158"/>
    </location>
</feature>
<dbReference type="GO" id="GO:0005634">
    <property type="term" value="C:nucleus"/>
    <property type="evidence" value="ECO:0007669"/>
    <property type="project" value="UniProtKB-SubCell"/>
</dbReference>
<evidence type="ECO:0000313" key="9">
    <source>
        <dbReference type="EMBL" id="CAD7410340.1"/>
    </source>
</evidence>
<dbReference type="PROSITE" id="PS50217">
    <property type="entry name" value="BZIP"/>
    <property type="match status" value="1"/>
</dbReference>
<keyword evidence="6" id="KW-0539">Nucleus</keyword>
<name>A0A7R9DBU9_TIMCR</name>
<evidence type="ECO:0000256" key="2">
    <source>
        <dbReference type="ARBA" id="ARBA00009208"/>
    </source>
</evidence>
<dbReference type="SUPFAM" id="SSF57959">
    <property type="entry name" value="Leucine zipper domain"/>
    <property type="match status" value="1"/>
</dbReference>
<dbReference type="PANTHER" id="PTHR11988">
    <property type="entry name" value="THYROTROPH EMBRYONIC FACTOR RELATED"/>
    <property type="match status" value="1"/>
</dbReference>
<dbReference type="GO" id="GO:0000978">
    <property type="term" value="F:RNA polymerase II cis-regulatory region sequence-specific DNA binding"/>
    <property type="evidence" value="ECO:0007669"/>
    <property type="project" value="TreeGrafter"/>
</dbReference>
<dbReference type="PANTHER" id="PTHR11988:SF56">
    <property type="entry name" value="TRANSCRIPTION FACTOR CES-2"/>
    <property type="match status" value="1"/>
</dbReference>
<dbReference type="AlphaFoldDB" id="A0A7R9DBU9"/>
<organism evidence="9">
    <name type="scientific">Timema cristinae</name>
    <name type="common">Walking stick</name>
    <dbReference type="NCBI Taxonomy" id="61476"/>
    <lineage>
        <taxon>Eukaryota</taxon>
        <taxon>Metazoa</taxon>
        <taxon>Ecdysozoa</taxon>
        <taxon>Arthropoda</taxon>
        <taxon>Hexapoda</taxon>
        <taxon>Insecta</taxon>
        <taxon>Pterygota</taxon>
        <taxon>Neoptera</taxon>
        <taxon>Polyneoptera</taxon>
        <taxon>Phasmatodea</taxon>
        <taxon>Timematodea</taxon>
        <taxon>Timematoidea</taxon>
        <taxon>Timematidae</taxon>
        <taxon>Timema</taxon>
    </lineage>
</organism>
<dbReference type="InterPro" id="IPR040223">
    <property type="entry name" value="PAR_bZIP"/>
</dbReference>
<keyword evidence="5" id="KW-0804">Transcription</keyword>
<feature type="domain" description="BZIP" evidence="8">
    <location>
        <begin position="165"/>
        <end position="228"/>
    </location>
</feature>
<dbReference type="CDD" id="cd14695">
    <property type="entry name" value="bZIP_HLF"/>
    <property type="match status" value="1"/>
</dbReference>
<dbReference type="Gene3D" id="1.20.5.170">
    <property type="match status" value="1"/>
</dbReference>
<dbReference type="InterPro" id="IPR046347">
    <property type="entry name" value="bZIP_sf"/>
</dbReference>
<sequence>MKIATSGASMEFSDPHHQMPLDFSSPPQEILDLCVRRDRGHTPPVKLGVSRHEVLLEGLQSTGYHVAVPALTMSSQVLSTTTRSNKPTRPFKAYPKDPLCLAAETLLGGEASSEAYLEFRRKMLEQVHAVTKNCSSSRVTGQIKRSASPQQPSSTEGNTGEECKDAAYWERRRKNNEAAKRSRDARRAKEDEIAIRAAFLEQENMKLKYEVAALRSETAKLRCLLYNTRRPNSGVCSTTVELLVGNTVQRDGQTQVSALQQLSSWLATLCSETAKLRCLLYNN</sequence>
<evidence type="ECO:0000259" key="8">
    <source>
        <dbReference type="PROSITE" id="PS50217"/>
    </source>
</evidence>
<evidence type="ECO:0000256" key="3">
    <source>
        <dbReference type="ARBA" id="ARBA00023015"/>
    </source>
</evidence>
<evidence type="ECO:0000256" key="7">
    <source>
        <dbReference type="SAM" id="MobiDB-lite"/>
    </source>
</evidence>
<evidence type="ECO:0000256" key="1">
    <source>
        <dbReference type="ARBA" id="ARBA00004123"/>
    </source>
</evidence>
<feature type="region of interest" description="Disordered" evidence="7">
    <location>
        <begin position="1"/>
        <end position="23"/>
    </location>
</feature>